<reference evidence="5" key="1">
    <citation type="journal article" date="2019" name="Int. J. Syst. Evol. Microbiol.">
        <title>The Global Catalogue of Microorganisms (GCM) 10K type strain sequencing project: providing services to taxonomists for standard genome sequencing and annotation.</title>
        <authorList>
            <consortium name="The Broad Institute Genomics Platform"/>
            <consortium name="The Broad Institute Genome Sequencing Center for Infectious Disease"/>
            <person name="Wu L."/>
            <person name="Ma J."/>
        </authorList>
    </citation>
    <scope>NUCLEOTIDE SEQUENCE [LARGE SCALE GENOMIC DNA]</scope>
    <source>
        <strain evidence="5">JCM 18298</strain>
    </source>
</reference>
<dbReference type="InterPro" id="IPR052336">
    <property type="entry name" value="MlaD_Phospholipid_Transporter"/>
</dbReference>
<dbReference type="Pfam" id="PF11887">
    <property type="entry name" value="Mce4_CUP1"/>
    <property type="match status" value="1"/>
</dbReference>
<evidence type="ECO:0000259" key="2">
    <source>
        <dbReference type="Pfam" id="PF02470"/>
    </source>
</evidence>
<keyword evidence="1" id="KW-0812">Transmembrane</keyword>
<evidence type="ECO:0000259" key="3">
    <source>
        <dbReference type="Pfam" id="PF11887"/>
    </source>
</evidence>
<organism evidence="4 5">
    <name type="scientific">Nocardia callitridis</name>
    <dbReference type="NCBI Taxonomy" id="648753"/>
    <lineage>
        <taxon>Bacteria</taxon>
        <taxon>Bacillati</taxon>
        <taxon>Actinomycetota</taxon>
        <taxon>Actinomycetes</taxon>
        <taxon>Mycobacteriales</taxon>
        <taxon>Nocardiaceae</taxon>
        <taxon>Nocardia</taxon>
    </lineage>
</organism>
<proteinExistence type="predicted"/>
<feature type="domain" description="Mce/MlaD" evidence="2">
    <location>
        <begin position="36"/>
        <end position="110"/>
    </location>
</feature>
<sequence>MSTRSLLLRIAAAIVVMALALVGIFRLIERPVSGSTDTYTAMFTDANGLRLGDDVRLFGVQVGKVREVELDGALARVRFTVSRDHPLFANSKVAVRYQNLTGFRYLDLEQPDQPSERRDPATVFGVDETVPAFDITTLFNGLQPVLAQMSADDINRFADSMLAVIQGDGSATGPALTAIDTLSRYASDRQQVLSTLIGNFAQITEHLSGKSGDAMRLMSNLTELFVSITAELPGLVQFALEIPPVLRPLRDMLNVLGVTGEKNRDLDALLHRVLPDPRQATAVLGRLPSLIQTMASTVPPTGPDAAMTCAHGLAIAPQPLEMLIAGQRITLCNR</sequence>
<dbReference type="EMBL" id="BAABJM010000006">
    <property type="protein sequence ID" value="GAA5064787.1"/>
    <property type="molecule type" value="Genomic_DNA"/>
</dbReference>
<dbReference type="InterPro" id="IPR024516">
    <property type="entry name" value="Mce_C"/>
</dbReference>
<name>A0ABP9KVT7_9NOCA</name>
<keyword evidence="5" id="KW-1185">Reference proteome</keyword>
<comment type="caution">
    <text evidence="4">The sequence shown here is derived from an EMBL/GenBank/DDBJ whole genome shotgun (WGS) entry which is preliminary data.</text>
</comment>
<dbReference type="PANTHER" id="PTHR33371">
    <property type="entry name" value="INTERMEMBRANE PHOSPHOLIPID TRANSPORT SYSTEM BINDING PROTEIN MLAD-RELATED"/>
    <property type="match status" value="1"/>
</dbReference>
<evidence type="ECO:0000313" key="4">
    <source>
        <dbReference type="EMBL" id="GAA5064787.1"/>
    </source>
</evidence>
<protein>
    <submittedName>
        <fullName evidence="4">MCE family protein</fullName>
    </submittedName>
</protein>
<keyword evidence="1" id="KW-0472">Membrane</keyword>
<gene>
    <name evidence="4" type="ORF">GCM10023318_51100</name>
</gene>
<dbReference type="InterPro" id="IPR003399">
    <property type="entry name" value="Mce/MlaD"/>
</dbReference>
<feature type="domain" description="Mammalian cell entry C-terminal" evidence="3">
    <location>
        <begin position="122"/>
        <end position="238"/>
    </location>
</feature>
<dbReference type="RefSeq" id="WP_345498495.1">
    <property type="nucleotide sequence ID" value="NZ_BAABJM010000006.1"/>
</dbReference>
<evidence type="ECO:0000313" key="5">
    <source>
        <dbReference type="Proteomes" id="UP001500603"/>
    </source>
</evidence>
<evidence type="ECO:0000256" key="1">
    <source>
        <dbReference type="SAM" id="Phobius"/>
    </source>
</evidence>
<dbReference type="PANTHER" id="PTHR33371:SF17">
    <property type="entry name" value="MCE-FAMILY PROTEIN MCE1B"/>
    <property type="match status" value="1"/>
</dbReference>
<accession>A0ABP9KVT7</accession>
<feature type="transmembrane region" description="Helical" evidence="1">
    <location>
        <begin position="6"/>
        <end position="28"/>
    </location>
</feature>
<dbReference type="Pfam" id="PF02470">
    <property type="entry name" value="MlaD"/>
    <property type="match status" value="1"/>
</dbReference>
<dbReference type="Proteomes" id="UP001500603">
    <property type="component" value="Unassembled WGS sequence"/>
</dbReference>
<keyword evidence="1" id="KW-1133">Transmembrane helix</keyword>